<dbReference type="AlphaFoldDB" id="A0A1G7YHR6"/>
<gene>
    <name evidence="1" type="ORF">SAMN05660652_00995</name>
</gene>
<accession>A0A1G7YHR6</accession>
<name>A0A1G7YHR6_9RHOO</name>
<dbReference type="EMBL" id="FNCY01000002">
    <property type="protein sequence ID" value="SDG95420.1"/>
    <property type="molecule type" value="Genomic_DNA"/>
</dbReference>
<protein>
    <submittedName>
        <fullName evidence="1">Uncharacterized protein</fullName>
    </submittedName>
</protein>
<sequence length="90" mass="10032">MTTTSTPASDSATPIERFELSPGVFVYRAHNTEDEASFLCPTCFEAGTTSILRRSEATLTVHRVCDRCDARFLERKKPLTNLAMSPWSGF</sequence>
<dbReference type="Proteomes" id="UP000198607">
    <property type="component" value="Unassembled WGS sequence"/>
</dbReference>
<reference evidence="1 2" key="1">
    <citation type="submission" date="2016-10" db="EMBL/GenBank/DDBJ databases">
        <authorList>
            <person name="de Groot N.N."/>
        </authorList>
    </citation>
    <scope>NUCLEOTIDE SEQUENCE [LARGE SCALE GENOMIC DNA]</scope>
    <source>
        <strain evidence="1 2">DSM 5885</strain>
    </source>
</reference>
<evidence type="ECO:0000313" key="2">
    <source>
        <dbReference type="Proteomes" id="UP000198607"/>
    </source>
</evidence>
<proteinExistence type="predicted"/>
<organism evidence="1 2">
    <name type="scientific">Propionivibrio dicarboxylicus</name>
    <dbReference type="NCBI Taxonomy" id="83767"/>
    <lineage>
        <taxon>Bacteria</taxon>
        <taxon>Pseudomonadati</taxon>
        <taxon>Pseudomonadota</taxon>
        <taxon>Betaproteobacteria</taxon>
        <taxon>Rhodocyclales</taxon>
        <taxon>Rhodocyclaceae</taxon>
        <taxon>Propionivibrio</taxon>
    </lineage>
</organism>
<keyword evidence="2" id="KW-1185">Reference proteome</keyword>
<evidence type="ECO:0000313" key="1">
    <source>
        <dbReference type="EMBL" id="SDG95420.1"/>
    </source>
</evidence>
<dbReference type="RefSeq" id="WP_091934566.1">
    <property type="nucleotide sequence ID" value="NZ_FNCY01000002.1"/>
</dbReference>